<reference evidence="8" key="1">
    <citation type="submission" date="2018-10" db="EMBL/GenBank/DDBJ databases">
        <title>Acidithiobacillus sulfuriphilus sp. nov.: an extremely acidophilic sulfur-oxidizing chemolithotroph isolated from a neutral pH environment.</title>
        <authorList>
            <person name="Falagan C."/>
            <person name="Moya-Beltran A."/>
            <person name="Quatrini R."/>
            <person name="Johnson D.B."/>
        </authorList>
    </citation>
    <scope>NUCLEOTIDE SEQUENCE [LARGE SCALE GENOMIC DNA]</scope>
    <source>
        <strain evidence="8">CJ-2</strain>
    </source>
</reference>
<proteinExistence type="inferred from homology"/>
<evidence type="ECO:0000256" key="2">
    <source>
        <dbReference type="ARBA" id="ARBA00010944"/>
    </source>
</evidence>
<accession>A0A3M8QPQ2</accession>
<dbReference type="OrthoDB" id="9803892at2"/>
<dbReference type="InterPro" id="IPR029903">
    <property type="entry name" value="RmlD-like-bd"/>
</dbReference>
<dbReference type="PANTHER" id="PTHR10491">
    <property type="entry name" value="DTDP-4-DEHYDRORHAMNOSE REDUCTASE"/>
    <property type="match status" value="1"/>
</dbReference>
<keyword evidence="6" id="KW-0521">NADP</keyword>
<dbReference type="Gene3D" id="3.40.50.720">
    <property type="entry name" value="NAD(P)-binding Rossmann-like Domain"/>
    <property type="match status" value="1"/>
</dbReference>
<comment type="pathway">
    <text evidence="1 6">Carbohydrate biosynthesis; dTDP-L-rhamnose biosynthesis.</text>
</comment>
<protein>
    <recommendedName>
        <fullName evidence="4 6">dTDP-4-dehydrorhamnose reductase</fullName>
        <ecNumber evidence="3 6">1.1.1.133</ecNumber>
    </recommendedName>
</protein>
<evidence type="ECO:0000259" key="7">
    <source>
        <dbReference type="Pfam" id="PF04321"/>
    </source>
</evidence>
<comment type="cofactor">
    <cofactor evidence="6">
        <name>Mg(2+)</name>
        <dbReference type="ChEBI" id="CHEBI:18420"/>
    </cofactor>
    <text evidence="6">Binds 1 Mg(2+) ion per monomer.</text>
</comment>
<dbReference type="SUPFAM" id="SSF51735">
    <property type="entry name" value="NAD(P)-binding Rossmann-fold domains"/>
    <property type="match status" value="1"/>
</dbReference>
<dbReference type="EMBL" id="RIZI01000192">
    <property type="protein sequence ID" value="RNF58138.1"/>
    <property type="molecule type" value="Genomic_DNA"/>
</dbReference>
<evidence type="ECO:0000256" key="3">
    <source>
        <dbReference type="ARBA" id="ARBA00012929"/>
    </source>
</evidence>
<feature type="domain" description="RmlD-like substrate binding" evidence="7">
    <location>
        <begin position="2"/>
        <end position="286"/>
    </location>
</feature>
<organism evidence="8">
    <name type="scientific">Acidithiobacillus sulfuriphilus</name>
    <dbReference type="NCBI Taxonomy" id="1867749"/>
    <lineage>
        <taxon>Bacteria</taxon>
        <taxon>Pseudomonadati</taxon>
        <taxon>Pseudomonadota</taxon>
        <taxon>Acidithiobacillia</taxon>
        <taxon>Acidithiobacillales</taxon>
        <taxon>Acidithiobacillaceae</taxon>
        <taxon>Acidithiobacillus</taxon>
    </lineage>
</organism>
<sequence length="296" mass="32139">MMRVLIFGAAGQAGWELQRSAPAEMSIRALARQDADIARLDAVRAAVQHWQPQWIINAAAYTAVDRAESEAASAYAINRDGAAHIAQAALEAHCQVLHISTDFVFDGQSPSPYAPDASVHPLGVYGASKAAGEEAVRQVLGDGALIFRTAWVYSSHGHNFVRTMLKLMAEREELRIVADQIGSPTWAAGLAQAIWRAIGTKDFRGTQHWTDAGIASWYDFAVAIQEEAVACGLLARAIPILPIRSMDYPTPARRPACAVLDKSGSYARLGTAPHWRVALRVMLQKLLPASSPRHVR</sequence>
<evidence type="ECO:0000256" key="5">
    <source>
        <dbReference type="ARBA" id="ARBA00048200"/>
    </source>
</evidence>
<comment type="catalytic activity">
    <reaction evidence="5 6">
        <text>dTDP-beta-L-rhamnose + NADP(+) = dTDP-4-dehydro-beta-L-rhamnose + NADPH + H(+)</text>
        <dbReference type="Rhea" id="RHEA:21796"/>
        <dbReference type="ChEBI" id="CHEBI:15378"/>
        <dbReference type="ChEBI" id="CHEBI:57510"/>
        <dbReference type="ChEBI" id="CHEBI:57783"/>
        <dbReference type="ChEBI" id="CHEBI:58349"/>
        <dbReference type="ChEBI" id="CHEBI:62830"/>
        <dbReference type="EC" id="1.1.1.133"/>
    </reaction>
</comment>
<comment type="caution">
    <text evidence="8">The sequence shown here is derived from an EMBL/GenBank/DDBJ whole genome shotgun (WGS) entry which is preliminary data.</text>
</comment>
<dbReference type="Pfam" id="PF04321">
    <property type="entry name" value="RmlD_sub_bind"/>
    <property type="match status" value="1"/>
</dbReference>
<dbReference type="UniPathway" id="UPA00124"/>
<dbReference type="CDD" id="cd05254">
    <property type="entry name" value="dTDP_HR_like_SDR_e"/>
    <property type="match status" value="1"/>
</dbReference>
<gene>
    <name evidence="8" type="primary">rfbD</name>
    <name evidence="8" type="ORF">EC580_13360</name>
</gene>
<dbReference type="AlphaFoldDB" id="A0A3M8QPQ2"/>
<dbReference type="Gene3D" id="3.90.25.10">
    <property type="entry name" value="UDP-galactose 4-epimerase, domain 1"/>
    <property type="match status" value="1"/>
</dbReference>
<dbReference type="EC" id="1.1.1.133" evidence="3 6"/>
<dbReference type="NCBIfam" id="TIGR01214">
    <property type="entry name" value="rmlD"/>
    <property type="match status" value="1"/>
</dbReference>
<dbReference type="PANTHER" id="PTHR10491:SF4">
    <property type="entry name" value="METHIONINE ADENOSYLTRANSFERASE 2 SUBUNIT BETA"/>
    <property type="match status" value="1"/>
</dbReference>
<comment type="similarity">
    <text evidence="2 6">Belongs to the dTDP-4-dehydrorhamnose reductase family.</text>
</comment>
<comment type="function">
    <text evidence="6">Catalyzes the reduction of dTDP-6-deoxy-L-lyxo-4-hexulose to yield dTDP-L-rhamnose.</text>
</comment>
<dbReference type="GO" id="GO:0008831">
    <property type="term" value="F:dTDP-4-dehydrorhamnose reductase activity"/>
    <property type="evidence" value="ECO:0007669"/>
    <property type="project" value="UniProtKB-EC"/>
</dbReference>
<name>A0A3M8QPQ2_9PROT</name>
<dbReference type="InterPro" id="IPR005913">
    <property type="entry name" value="dTDP_dehydrorham_reduct"/>
</dbReference>
<keyword evidence="6 8" id="KW-0560">Oxidoreductase</keyword>
<dbReference type="RefSeq" id="WP_123105876.1">
    <property type="nucleotide sequence ID" value="NZ_CP127527.1"/>
</dbReference>
<dbReference type="GO" id="GO:0019305">
    <property type="term" value="P:dTDP-rhamnose biosynthetic process"/>
    <property type="evidence" value="ECO:0007669"/>
    <property type="project" value="UniProtKB-UniPathway"/>
</dbReference>
<evidence type="ECO:0000256" key="4">
    <source>
        <dbReference type="ARBA" id="ARBA00017099"/>
    </source>
</evidence>
<evidence type="ECO:0000313" key="8">
    <source>
        <dbReference type="EMBL" id="RNF58138.1"/>
    </source>
</evidence>
<evidence type="ECO:0000256" key="6">
    <source>
        <dbReference type="RuleBase" id="RU364082"/>
    </source>
</evidence>
<dbReference type="GO" id="GO:0005829">
    <property type="term" value="C:cytosol"/>
    <property type="evidence" value="ECO:0007669"/>
    <property type="project" value="TreeGrafter"/>
</dbReference>
<evidence type="ECO:0000256" key="1">
    <source>
        <dbReference type="ARBA" id="ARBA00004781"/>
    </source>
</evidence>
<dbReference type="InterPro" id="IPR036291">
    <property type="entry name" value="NAD(P)-bd_dom_sf"/>
</dbReference>